<reference evidence="9 10" key="1">
    <citation type="journal article" date="2014" name="Antonie Van Leeuwenhoek">
        <title>Hyphomonas beringensis sp. nov. and Hyphomonas chukchiensis sp. nov., isolated from surface seawater of the Bering Sea and Chukchi Sea.</title>
        <authorList>
            <person name="Li C."/>
            <person name="Lai Q."/>
            <person name="Li G."/>
            <person name="Dong C."/>
            <person name="Wang J."/>
            <person name="Liao Y."/>
            <person name="Shao Z."/>
        </authorList>
    </citation>
    <scope>NUCLEOTIDE SEQUENCE [LARGE SCALE GENOMIC DNA]</scope>
    <source>
        <strain evidence="9 10">SCH89</strain>
    </source>
</reference>
<keyword evidence="2" id="KW-1003">Cell membrane</keyword>
<evidence type="ECO:0000256" key="5">
    <source>
        <dbReference type="ARBA" id="ARBA00023136"/>
    </source>
</evidence>
<organism evidence="9 10">
    <name type="scientific">Hyphomonas oceanitis SCH89</name>
    <dbReference type="NCBI Taxonomy" id="1280953"/>
    <lineage>
        <taxon>Bacteria</taxon>
        <taxon>Pseudomonadati</taxon>
        <taxon>Pseudomonadota</taxon>
        <taxon>Alphaproteobacteria</taxon>
        <taxon>Hyphomonadales</taxon>
        <taxon>Hyphomonadaceae</taxon>
        <taxon>Hyphomonas</taxon>
    </lineage>
</organism>
<evidence type="ECO:0000256" key="2">
    <source>
        <dbReference type="ARBA" id="ARBA00022475"/>
    </source>
</evidence>
<comment type="caution">
    <text evidence="9">The sequence shown here is derived from an EMBL/GenBank/DDBJ whole genome shotgun (WGS) entry which is preliminary data.</text>
</comment>
<dbReference type="Pfam" id="PF02687">
    <property type="entry name" value="FtsX"/>
    <property type="match status" value="1"/>
</dbReference>
<dbReference type="STRING" id="1280953.HOC_12112"/>
<keyword evidence="5 6" id="KW-0472">Membrane</keyword>
<sequence length="422" mass="44763">MSAVLSLAWKSLMNRKGSVILTLVAVALSVALFLGVDKARTGAREGFGNTISGTDLIVGAPTGSVNLLLYSVFRMGNATAEVSWPTYQKIADRPDVAWTVPISLGDSHRGFRVLGTTNDYFVHYKYGRRQPLKLAEGAEFSDLFDAVIGADVARELGYEIGTPLVLSHGLGAASLGAGHENRPFRVVGILAPTGTPVDRTVHVSLEAITAIHVGWETGAKNPLADTINEKMIRSFDLTPKTITAFFVGLERKGTILTTRRAINTNKGEPLMAIIPGEALAELWSVTAFAERALMAVSVFVIAVGLVSILTSILTSLNERRREMSILRAVGARPGHIFSLLVLEAGLVGFLGAVVGILLIHAILLVAGPMVEARYGVSLAGTGPGLTDLYTLLAVTLASLLIGMVPAWAAFRRSLADGLSVKV</sequence>
<evidence type="ECO:0000259" key="7">
    <source>
        <dbReference type="Pfam" id="PF02687"/>
    </source>
</evidence>
<evidence type="ECO:0000313" key="10">
    <source>
        <dbReference type="Proteomes" id="UP000024942"/>
    </source>
</evidence>
<dbReference type="OrthoDB" id="9784014at2"/>
<dbReference type="RefSeq" id="WP_035538885.1">
    <property type="nucleotide sequence ID" value="NZ_ARYL01000017.1"/>
</dbReference>
<dbReference type="EMBL" id="ARYL01000017">
    <property type="protein sequence ID" value="KDA02128.1"/>
    <property type="molecule type" value="Genomic_DNA"/>
</dbReference>
<comment type="subcellular location">
    <subcellularLocation>
        <location evidence="1">Cell membrane</location>
        <topology evidence="1">Multi-pass membrane protein</topology>
    </subcellularLocation>
</comment>
<feature type="domain" description="ABC3 transporter permease C-terminal" evidence="7">
    <location>
        <begin position="295"/>
        <end position="413"/>
    </location>
</feature>
<accession>A0A059G6L7</accession>
<keyword evidence="10" id="KW-1185">Reference proteome</keyword>
<dbReference type="AlphaFoldDB" id="A0A059G6L7"/>
<dbReference type="InterPro" id="IPR003838">
    <property type="entry name" value="ABC3_permease_C"/>
</dbReference>
<keyword evidence="4 6" id="KW-1133">Transmembrane helix</keyword>
<protein>
    <submittedName>
        <fullName evidence="9">ABC transporter permease</fullName>
    </submittedName>
</protein>
<feature type="transmembrane region" description="Helical" evidence="6">
    <location>
        <begin position="388"/>
        <end position="410"/>
    </location>
</feature>
<feature type="transmembrane region" description="Helical" evidence="6">
    <location>
        <begin position="337"/>
        <end position="368"/>
    </location>
</feature>
<dbReference type="PATRIC" id="fig|1280953.3.peg.2442"/>
<dbReference type="GO" id="GO:0005886">
    <property type="term" value="C:plasma membrane"/>
    <property type="evidence" value="ECO:0007669"/>
    <property type="project" value="UniProtKB-SubCell"/>
</dbReference>
<dbReference type="Pfam" id="PF12704">
    <property type="entry name" value="MacB_PCD"/>
    <property type="match status" value="1"/>
</dbReference>
<dbReference type="PANTHER" id="PTHR43738:SF2">
    <property type="entry name" value="ABC TRANSPORTER PERMEASE"/>
    <property type="match status" value="1"/>
</dbReference>
<feature type="domain" description="MacB-like periplasmic core" evidence="8">
    <location>
        <begin position="20"/>
        <end position="208"/>
    </location>
</feature>
<evidence type="ECO:0000256" key="3">
    <source>
        <dbReference type="ARBA" id="ARBA00022692"/>
    </source>
</evidence>
<dbReference type="InterPro" id="IPR051125">
    <property type="entry name" value="ABC-4/HrtB_transporter"/>
</dbReference>
<evidence type="ECO:0000256" key="4">
    <source>
        <dbReference type="ARBA" id="ARBA00022989"/>
    </source>
</evidence>
<feature type="transmembrane region" description="Helical" evidence="6">
    <location>
        <begin position="292"/>
        <end position="316"/>
    </location>
</feature>
<dbReference type="Proteomes" id="UP000024942">
    <property type="component" value="Unassembled WGS sequence"/>
</dbReference>
<dbReference type="InterPro" id="IPR025857">
    <property type="entry name" value="MacB_PCD"/>
</dbReference>
<evidence type="ECO:0000256" key="6">
    <source>
        <dbReference type="SAM" id="Phobius"/>
    </source>
</evidence>
<name>A0A059G6L7_9PROT</name>
<keyword evidence="3 6" id="KW-0812">Transmembrane</keyword>
<dbReference type="PANTHER" id="PTHR43738">
    <property type="entry name" value="ABC TRANSPORTER, MEMBRANE PROTEIN"/>
    <property type="match status" value="1"/>
</dbReference>
<evidence type="ECO:0000259" key="8">
    <source>
        <dbReference type="Pfam" id="PF12704"/>
    </source>
</evidence>
<gene>
    <name evidence="9" type="ORF">HOC_12112</name>
</gene>
<evidence type="ECO:0000313" key="9">
    <source>
        <dbReference type="EMBL" id="KDA02128.1"/>
    </source>
</evidence>
<dbReference type="eggNOG" id="COG0577">
    <property type="taxonomic scope" value="Bacteria"/>
</dbReference>
<evidence type="ECO:0000256" key="1">
    <source>
        <dbReference type="ARBA" id="ARBA00004651"/>
    </source>
</evidence>
<proteinExistence type="predicted"/>